<keyword evidence="3" id="KW-1185">Reference proteome</keyword>
<dbReference type="Pfam" id="PF00535">
    <property type="entry name" value="Glycos_transf_2"/>
    <property type="match status" value="1"/>
</dbReference>
<dbReference type="CDD" id="cd00761">
    <property type="entry name" value="Glyco_tranf_GTA_type"/>
    <property type="match status" value="1"/>
</dbReference>
<dbReference type="EC" id="2.4.1.293" evidence="2"/>
<evidence type="ECO:0000313" key="3">
    <source>
        <dbReference type="Proteomes" id="UP000195963"/>
    </source>
</evidence>
<dbReference type="Proteomes" id="UP000195963">
    <property type="component" value="Unassembled WGS sequence"/>
</dbReference>
<dbReference type="RefSeq" id="WP_087845027.1">
    <property type="nucleotide sequence ID" value="NZ_FYAK01000003.1"/>
</dbReference>
<sequence length="285" mass="33188">MLISVVTPTYNRAHLLERLIKSLKNQTQFNFEWIVIDDGSVDNTKEVISELTTESKFTIKYVYQENQGKHVALNVGFSEAKGDYLIILDSDDILANNAIEIIERQFNLAKDIDIISFCNKTLDNKDVGNMLHGFICSQLEYSYKYKGTGDRTEVFSKKVYDNYRFPVFSGEKFCPEALVWNRMALKHKTKYVKDVIYFCEYQVDGLSSKIIEIRAKSPNATLLYYRELLNNPIPKLEKIKACINYWRFVCHSNKPLVKKTLGEITFYDFISVPFGVLYFLKDKYL</sequence>
<dbReference type="Gene3D" id="3.90.550.10">
    <property type="entry name" value="Spore Coat Polysaccharide Biosynthesis Protein SpsA, Chain A"/>
    <property type="match status" value="1"/>
</dbReference>
<keyword evidence="2" id="KW-0328">Glycosyltransferase</keyword>
<organism evidence="2 3">
    <name type="scientific">Photobacterium malacitanum</name>
    <dbReference type="NCBI Taxonomy" id="2204294"/>
    <lineage>
        <taxon>Bacteria</taxon>
        <taxon>Pseudomonadati</taxon>
        <taxon>Pseudomonadota</taxon>
        <taxon>Gammaproteobacteria</taxon>
        <taxon>Vibrionales</taxon>
        <taxon>Vibrionaceae</taxon>
        <taxon>Photobacterium</taxon>
    </lineage>
</organism>
<accession>A0A1Y6MIH7</accession>
<gene>
    <name evidence="2" type="primary">pglI</name>
    <name evidence="2" type="ORF">PMAL9190_01967</name>
</gene>
<keyword evidence="2" id="KW-0808">Transferase</keyword>
<dbReference type="GO" id="GO:0016758">
    <property type="term" value="F:hexosyltransferase activity"/>
    <property type="evidence" value="ECO:0007669"/>
    <property type="project" value="UniProtKB-ARBA"/>
</dbReference>
<dbReference type="PANTHER" id="PTHR22916">
    <property type="entry name" value="GLYCOSYLTRANSFERASE"/>
    <property type="match status" value="1"/>
</dbReference>
<dbReference type="InterPro" id="IPR029044">
    <property type="entry name" value="Nucleotide-diphossugar_trans"/>
</dbReference>
<feature type="domain" description="Glycosyltransferase 2-like" evidence="1">
    <location>
        <begin position="4"/>
        <end position="107"/>
    </location>
</feature>
<reference evidence="3" key="1">
    <citation type="submission" date="2017-06" db="EMBL/GenBank/DDBJ databases">
        <authorList>
            <person name="Rodrigo-Torres L."/>
            <person name="Arahal R.D."/>
            <person name="Lucena T."/>
        </authorList>
    </citation>
    <scope>NUCLEOTIDE SEQUENCE [LARGE SCALE GENOMIC DNA]</scope>
    <source>
        <strain evidence="3">CECT 9190</strain>
    </source>
</reference>
<name>A0A1Y6MIH7_9GAMM</name>
<protein>
    <submittedName>
        <fullName evidence="2">GalNAc(5)-diNAcBac-PP-undecaprenol beta-1,3-glucosyltransferase</fullName>
        <ecNumber evidence="2">2.4.1.293</ecNumber>
    </submittedName>
</protein>
<dbReference type="InterPro" id="IPR001173">
    <property type="entry name" value="Glyco_trans_2-like"/>
</dbReference>
<evidence type="ECO:0000313" key="2">
    <source>
        <dbReference type="EMBL" id="SMY35598.1"/>
    </source>
</evidence>
<proteinExistence type="predicted"/>
<evidence type="ECO:0000259" key="1">
    <source>
        <dbReference type="Pfam" id="PF00535"/>
    </source>
</evidence>
<dbReference type="AlphaFoldDB" id="A0A1Y6MIH7"/>
<dbReference type="SUPFAM" id="SSF53448">
    <property type="entry name" value="Nucleotide-diphospho-sugar transferases"/>
    <property type="match status" value="1"/>
</dbReference>
<dbReference type="EMBL" id="FYAK01000003">
    <property type="protein sequence ID" value="SMY35598.1"/>
    <property type="molecule type" value="Genomic_DNA"/>
</dbReference>